<gene>
    <name evidence="4" type="ORF">GCM10023330_15920</name>
</gene>
<evidence type="ECO:0000313" key="4">
    <source>
        <dbReference type="EMBL" id="GAA4809802.1"/>
    </source>
</evidence>
<sequence>MKKITLFYLLTLFALVFANAQVFNQDYESFTVGDPGGDAGHQLSGGSSTIEIATGLGNTSKVLKAVHASGANDLYVRTSNIIVTEGEVYDVSFDVVTSNGIHVVTMRCSNDDVAPFVQVNADAPASSTNGAQGGANPGRIVENANNTFGTTTASFTVPAGYNRARIQIYNFGAANTMEIDNFSVTLNGTASVTDLAKFNFKSYPNPASECLNISAVTNIDKIEVYNLLGQEVKNEVINSRNANVNISSLSNGVYLVKAFIQDAVGTYKFIKK</sequence>
<feature type="signal peptide" evidence="2">
    <location>
        <begin position="1"/>
        <end position="20"/>
    </location>
</feature>
<evidence type="ECO:0000259" key="3">
    <source>
        <dbReference type="Pfam" id="PF18962"/>
    </source>
</evidence>
<feature type="chain" id="PRO_5045988009" description="Secretion system C-terminal sorting domain-containing protein" evidence="2">
    <location>
        <begin position="21"/>
        <end position="272"/>
    </location>
</feature>
<dbReference type="InterPro" id="IPR026444">
    <property type="entry name" value="Secre_tail"/>
</dbReference>
<protein>
    <recommendedName>
        <fullName evidence="3">Secretion system C-terminal sorting domain-containing protein</fullName>
    </recommendedName>
</protein>
<evidence type="ECO:0000256" key="1">
    <source>
        <dbReference type="ARBA" id="ARBA00022729"/>
    </source>
</evidence>
<keyword evidence="5" id="KW-1185">Reference proteome</keyword>
<feature type="domain" description="Secretion system C-terminal sorting" evidence="3">
    <location>
        <begin position="203"/>
        <end position="262"/>
    </location>
</feature>
<evidence type="ECO:0000256" key="2">
    <source>
        <dbReference type="SAM" id="SignalP"/>
    </source>
</evidence>
<proteinExistence type="predicted"/>
<evidence type="ECO:0000313" key="5">
    <source>
        <dbReference type="Proteomes" id="UP001501433"/>
    </source>
</evidence>
<dbReference type="Proteomes" id="UP001501433">
    <property type="component" value="Unassembled WGS sequence"/>
</dbReference>
<reference evidence="5" key="1">
    <citation type="journal article" date="2019" name="Int. J. Syst. Evol. Microbiol.">
        <title>The Global Catalogue of Microorganisms (GCM) 10K type strain sequencing project: providing services to taxonomists for standard genome sequencing and annotation.</title>
        <authorList>
            <consortium name="The Broad Institute Genomics Platform"/>
            <consortium name="The Broad Institute Genome Sequencing Center for Infectious Disease"/>
            <person name="Wu L."/>
            <person name="Ma J."/>
        </authorList>
    </citation>
    <scope>NUCLEOTIDE SEQUENCE [LARGE SCALE GENOMIC DNA]</scope>
    <source>
        <strain evidence="5">JCM 18325</strain>
    </source>
</reference>
<dbReference type="RefSeq" id="WP_345276418.1">
    <property type="nucleotide sequence ID" value="NZ_BAABJW010000002.1"/>
</dbReference>
<keyword evidence="1 2" id="KW-0732">Signal</keyword>
<dbReference type="NCBIfam" id="TIGR04183">
    <property type="entry name" value="Por_Secre_tail"/>
    <property type="match status" value="1"/>
</dbReference>
<accession>A0ABP9CF12</accession>
<organism evidence="4 5">
    <name type="scientific">Litoribaculum gwangyangense</name>
    <dbReference type="NCBI Taxonomy" id="1130722"/>
    <lineage>
        <taxon>Bacteria</taxon>
        <taxon>Pseudomonadati</taxon>
        <taxon>Bacteroidota</taxon>
        <taxon>Flavobacteriia</taxon>
        <taxon>Flavobacteriales</taxon>
        <taxon>Flavobacteriaceae</taxon>
        <taxon>Litoribaculum</taxon>
    </lineage>
</organism>
<dbReference type="Pfam" id="PF18962">
    <property type="entry name" value="Por_Secre_tail"/>
    <property type="match status" value="1"/>
</dbReference>
<dbReference type="EMBL" id="BAABJW010000002">
    <property type="protein sequence ID" value="GAA4809802.1"/>
    <property type="molecule type" value="Genomic_DNA"/>
</dbReference>
<comment type="caution">
    <text evidence="4">The sequence shown here is derived from an EMBL/GenBank/DDBJ whole genome shotgun (WGS) entry which is preliminary data.</text>
</comment>
<dbReference type="Gene3D" id="2.60.120.260">
    <property type="entry name" value="Galactose-binding domain-like"/>
    <property type="match status" value="1"/>
</dbReference>
<name>A0ABP9CF12_9FLAO</name>